<feature type="region of interest" description="Disordered" evidence="1">
    <location>
        <begin position="124"/>
        <end position="165"/>
    </location>
</feature>
<dbReference type="EMBL" id="LR796812">
    <property type="protein sequence ID" value="CAB4167624.1"/>
    <property type="molecule type" value="Genomic_DNA"/>
</dbReference>
<evidence type="ECO:0000313" key="2">
    <source>
        <dbReference type="EMBL" id="CAB4167624.1"/>
    </source>
</evidence>
<evidence type="ECO:0000313" key="3">
    <source>
        <dbReference type="EMBL" id="CAB4196075.1"/>
    </source>
</evidence>
<sequence length="165" mass="17129">MAWQEVETDIGTGVGRCKYSVSLKHGGARISVPKSTVEKLGWTKATRFKLLVGGGDLAGKLRLEPADKGAISGRPAIKGGGLLIRLGRWPALALRDVDAVVVENEVDRSALIVTLPAHAQAIAPAPRPATAHTGGLGKTDVTGKFFNDPKPGKTAMASGTRGGSR</sequence>
<dbReference type="EMBL" id="LR797244">
    <property type="protein sequence ID" value="CAB4196075.1"/>
    <property type="molecule type" value="Genomic_DNA"/>
</dbReference>
<organism evidence="4">
    <name type="scientific">uncultured Caudovirales phage</name>
    <dbReference type="NCBI Taxonomy" id="2100421"/>
    <lineage>
        <taxon>Viruses</taxon>
        <taxon>Duplodnaviria</taxon>
        <taxon>Heunggongvirae</taxon>
        <taxon>Uroviricota</taxon>
        <taxon>Caudoviricetes</taxon>
        <taxon>Peduoviridae</taxon>
        <taxon>Maltschvirus</taxon>
        <taxon>Maltschvirus maltsch</taxon>
    </lineage>
</organism>
<gene>
    <name evidence="3" type="ORF">UFOVP1293_77</name>
    <name evidence="4" type="ORF">UFOVP1644_95</name>
    <name evidence="2" type="ORF">UFOVP860_34</name>
</gene>
<reference evidence="4" key="1">
    <citation type="submission" date="2020-05" db="EMBL/GenBank/DDBJ databases">
        <authorList>
            <person name="Chiriac C."/>
            <person name="Salcher M."/>
            <person name="Ghai R."/>
            <person name="Kavagutti S V."/>
        </authorList>
    </citation>
    <scope>NUCLEOTIDE SEQUENCE</scope>
</reference>
<evidence type="ECO:0000256" key="1">
    <source>
        <dbReference type="SAM" id="MobiDB-lite"/>
    </source>
</evidence>
<dbReference type="EMBL" id="LR797513">
    <property type="protein sequence ID" value="CAB4222652.1"/>
    <property type="molecule type" value="Genomic_DNA"/>
</dbReference>
<accession>A0A6J5T4G0</accession>
<protein>
    <submittedName>
        <fullName evidence="4">Uncharacterized protein</fullName>
    </submittedName>
</protein>
<evidence type="ECO:0000313" key="4">
    <source>
        <dbReference type="EMBL" id="CAB4222652.1"/>
    </source>
</evidence>
<proteinExistence type="predicted"/>
<name>A0A6J5T4G0_9CAUD</name>